<keyword evidence="1" id="KW-0732">Signal</keyword>
<dbReference type="EMBL" id="CP095049">
    <property type="protein sequence ID" value="UOQ52918.1"/>
    <property type="molecule type" value="Genomic_DNA"/>
</dbReference>
<feature type="chain" id="PRO_5046997264" description="DUF4136 domain-containing protein" evidence="1">
    <location>
        <begin position="25"/>
        <end position="194"/>
    </location>
</feature>
<dbReference type="PROSITE" id="PS51257">
    <property type="entry name" value="PROKAR_LIPOPROTEIN"/>
    <property type="match status" value="1"/>
</dbReference>
<reference evidence="2 3" key="1">
    <citation type="submission" date="2022-04" db="EMBL/GenBank/DDBJ databases">
        <title>Hymenobacter sp. isolated from the air.</title>
        <authorList>
            <person name="Won M."/>
            <person name="Lee C.-M."/>
            <person name="Woen H.-Y."/>
            <person name="Kwon S.-W."/>
        </authorList>
    </citation>
    <scope>NUCLEOTIDE SEQUENCE [LARGE SCALE GENOMIC DNA]</scope>
    <source>
        <strain evidence="3">5116 S-27</strain>
    </source>
</reference>
<evidence type="ECO:0000256" key="1">
    <source>
        <dbReference type="SAM" id="SignalP"/>
    </source>
</evidence>
<evidence type="ECO:0000313" key="2">
    <source>
        <dbReference type="EMBL" id="UOQ52918.1"/>
    </source>
</evidence>
<feature type="signal peptide" evidence="1">
    <location>
        <begin position="1"/>
        <end position="24"/>
    </location>
</feature>
<name>A0ABY4F8S6_9BACT</name>
<evidence type="ECO:0008006" key="4">
    <source>
        <dbReference type="Google" id="ProtNLM"/>
    </source>
</evidence>
<sequence length="194" mass="22310">MTVRTSRTVLANCGLLLLAFGCQPGTTESKRPQVYDYSVSVEETAMSQPQTILTVETGESVSNKYYWGQAHAYLFIYSQIYPVEAKSANEYPRVRMVPQDTLAVVLNRHQTDTIYYLARRVFAPPQQPALRDSLPPPRFYQMHDTDPYLVVRLRPTWYSGPTYECTGYQEESPASYALRDYLLTLRPKPLKRPQ</sequence>
<dbReference type="RefSeq" id="WP_244717404.1">
    <property type="nucleotide sequence ID" value="NZ_CP095049.1"/>
</dbReference>
<protein>
    <recommendedName>
        <fullName evidence="4">DUF4136 domain-containing protein</fullName>
    </recommendedName>
</protein>
<gene>
    <name evidence="2" type="ORF">MUN80_24650</name>
</gene>
<evidence type="ECO:0000313" key="3">
    <source>
        <dbReference type="Proteomes" id="UP000831785"/>
    </source>
</evidence>
<keyword evidence="3" id="KW-1185">Reference proteome</keyword>
<dbReference type="Proteomes" id="UP000831785">
    <property type="component" value="Chromosome"/>
</dbReference>
<organism evidence="2 3">
    <name type="scientific">Hymenobacter cellulosivorans</name>
    <dbReference type="NCBI Taxonomy" id="2932249"/>
    <lineage>
        <taxon>Bacteria</taxon>
        <taxon>Pseudomonadati</taxon>
        <taxon>Bacteroidota</taxon>
        <taxon>Cytophagia</taxon>
        <taxon>Cytophagales</taxon>
        <taxon>Hymenobacteraceae</taxon>
        <taxon>Hymenobacter</taxon>
    </lineage>
</organism>
<accession>A0ABY4F8S6</accession>
<proteinExistence type="predicted"/>